<feature type="domain" description="SpoVT-AbrB" evidence="1">
    <location>
        <begin position="15"/>
        <end position="51"/>
    </location>
</feature>
<dbReference type="Pfam" id="PF04014">
    <property type="entry name" value="MazE_antitoxin"/>
    <property type="match status" value="1"/>
</dbReference>
<sequence length="53" mass="6043">MEKTLIDVAHVSKRGSSLRMTLPRKVAEQLQIDPKDIVGFYLEGKNVTLEKMK</sequence>
<dbReference type="RefSeq" id="WP_393971885.1">
    <property type="nucleotide sequence ID" value="NZ_CP133772.1"/>
</dbReference>
<keyword evidence="3" id="KW-1185">Reference proteome</keyword>
<protein>
    <submittedName>
        <fullName evidence="2">AbrB/MazE/SpoVT family DNA-binding domain-containing protein</fullName>
    </submittedName>
</protein>
<dbReference type="AlphaFoldDB" id="A0AAX4NGF5"/>
<dbReference type="Gene3D" id="2.10.260.10">
    <property type="match status" value="1"/>
</dbReference>
<dbReference type="KEGG" id="omr:OXIME_000472"/>
<dbReference type="InterPro" id="IPR007159">
    <property type="entry name" value="SpoVT-AbrB_dom"/>
</dbReference>
<keyword evidence="2" id="KW-0238">DNA-binding</keyword>
<proteinExistence type="predicted"/>
<evidence type="ECO:0000313" key="2">
    <source>
        <dbReference type="EMBL" id="WYX99926.1"/>
    </source>
</evidence>
<evidence type="ECO:0000259" key="1">
    <source>
        <dbReference type="Pfam" id="PF04014"/>
    </source>
</evidence>
<dbReference type="EMBL" id="CP133772">
    <property type="protein sequence ID" value="WYX99926.1"/>
    <property type="molecule type" value="Genomic_DNA"/>
</dbReference>
<dbReference type="SUPFAM" id="SSF89447">
    <property type="entry name" value="AbrB/MazE/MraZ-like"/>
    <property type="match status" value="1"/>
</dbReference>
<dbReference type="GO" id="GO:0003677">
    <property type="term" value="F:DNA binding"/>
    <property type="evidence" value="ECO:0007669"/>
    <property type="project" value="UniProtKB-KW"/>
</dbReference>
<accession>A0AAX4NGF5</accession>
<organism evidence="2 3">
    <name type="scientific">Oxyplasma meridianum</name>
    <dbReference type="NCBI Taxonomy" id="3073602"/>
    <lineage>
        <taxon>Archaea</taxon>
        <taxon>Methanobacteriati</taxon>
        <taxon>Thermoplasmatota</taxon>
        <taxon>Thermoplasmata</taxon>
        <taxon>Thermoplasmatales</taxon>
        <taxon>Thermoplasmataceae</taxon>
        <taxon>Oxyplasma</taxon>
    </lineage>
</organism>
<reference evidence="2 3" key="1">
    <citation type="submission" date="2023-09" db="EMBL/GenBank/DDBJ databases">
        <authorList>
            <person name="Golyshina O.V."/>
            <person name="Lunev E.A."/>
            <person name="Bargiela R."/>
            <person name="Gaines M.C."/>
            <person name="Daum B."/>
            <person name="Bale N.J."/>
            <person name="Koenen M."/>
            <person name="Sinninghe Damst J.S."/>
            <person name="Yakimov M."/>
            <person name="Golyshin P.N."/>
        </authorList>
    </citation>
    <scope>NUCLEOTIDE SEQUENCE [LARGE SCALE GENOMIC DNA]</scope>
    <source>
        <strain evidence="2 3">M1</strain>
    </source>
</reference>
<dbReference type="InterPro" id="IPR037914">
    <property type="entry name" value="SpoVT-AbrB_sf"/>
</dbReference>
<dbReference type="Proteomes" id="UP001451606">
    <property type="component" value="Chromosome"/>
</dbReference>
<name>A0AAX4NGF5_9ARCH</name>
<gene>
    <name evidence="2" type="ORF">OXIME_000472</name>
</gene>
<evidence type="ECO:0000313" key="3">
    <source>
        <dbReference type="Proteomes" id="UP001451606"/>
    </source>
</evidence>
<dbReference type="GeneID" id="95967199"/>